<organism evidence="1 2">
    <name type="scientific">Hymenobacter guriensis</name>
    <dbReference type="NCBI Taxonomy" id="2793065"/>
    <lineage>
        <taxon>Bacteria</taxon>
        <taxon>Pseudomonadati</taxon>
        <taxon>Bacteroidota</taxon>
        <taxon>Cytophagia</taxon>
        <taxon>Cytophagales</taxon>
        <taxon>Hymenobacteraceae</taxon>
        <taxon>Hymenobacter</taxon>
    </lineage>
</organism>
<evidence type="ECO:0000313" key="1">
    <source>
        <dbReference type="EMBL" id="MBG8555004.1"/>
    </source>
</evidence>
<proteinExistence type="predicted"/>
<accession>A0ABS0L4J9</accession>
<evidence type="ECO:0000313" key="2">
    <source>
        <dbReference type="Proteomes" id="UP000601099"/>
    </source>
</evidence>
<gene>
    <name evidence="1" type="ORF">I5L79_15730</name>
</gene>
<protein>
    <submittedName>
        <fullName evidence="1">Uncharacterized protein</fullName>
    </submittedName>
</protein>
<keyword evidence="2" id="KW-1185">Reference proteome</keyword>
<name>A0ABS0L4J9_9BACT</name>
<dbReference type="Proteomes" id="UP000601099">
    <property type="component" value="Unassembled WGS sequence"/>
</dbReference>
<dbReference type="EMBL" id="JADWYK010000010">
    <property type="protein sequence ID" value="MBG8555004.1"/>
    <property type="molecule type" value="Genomic_DNA"/>
</dbReference>
<comment type="caution">
    <text evidence="1">The sequence shown here is derived from an EMBL/GenBank/DDBJ whole genome shotgun (WGS) entry which is preliminary data.</text>
</comment>
<dbReference type="RefSeq" id="WP_196956025.1">
    <property type="nucleotide sequence ID" value="NZ_JADWYK010000010.1"/>
</dbReference>
<sequence>MVFSLMMVKPFPVAHAIQQPLDLPVRGSDRDGYFQGIELHALQSDQLLVVYGVGNVYLYQQQGLPLGIGKDDIRPAN</sequence>
<reference evidence="1 2" key="1">
    <citation type="submission" date="2020-11" db="EMBL/GenBank/DDBJ databases">
        <title>Hymenobacter sp.</title>
        <authorList>
            <person name="Kim M.K."/>
        </authorList>
    </citation>
    <scope>NUCLEOTIDE SEQUENCE [LARGE SCALE GENOMIC DNA]</scope>
    <source>
        <strain evidence="1 2">BT594</strain>
    </source>
</reference>